<dbReference type="InterPro" id="IPR012292">
    <property type="entry name" value="Globin/Proto"/>
</dbReference>
<reference evidence="9" key="5">
    <citation type="submission" date="2025-09" db="UniProtKB">
        <authorList>
            <consortium name="Ensembl"/>
        </authorList>
    </citation>
    <scope>IDENTIFICATION</scope>
</reference>
<evidence type="ECO:0000256" key="2">
    <source>
        <dbReference type="ARBA" id="ARBA00022448"/>
    </source>
</evidence>
<evidence type="ECO:0000256" key="1">
    <source>
        <dbReference type="ARBA" id="ARBA00008705"/>
    </source>
</evidence>
<dbReference type="Gene3D" id="1.10.490.10">
    <property type="entry name" value="Globins"/>
    <property type="match status" value="1"/>
</dbReference>
<sequence>MSLSAKDKETVKAIWAKICPEATLTPSSRFAECLWPTHRPGSAPVRKHGKKIMTALGDAVAKIDDLFGGLPALSELHILNHNILLVLEKFLASVALTMRNKYR</sequence>
<dbReference type="GO" id="GO:0004601">
    <property type="term" value="F:peroxidase activity"/>
    <property type="evidence" value="ECO:0007669"/>
    <property type="project" value="TreeGrafter"/>
</dbReference>
<dbReference type="GO" id="GO:0005344">
    <property type="term" value="F:oxygen carrier activity"/>
    <property type="evidence" value="ECO:0007669"/>
    <property type="project" value="UniProtKB-KW"/>
</dbReference>
<dbReference type="GO" id="GO:0031720">
    <property type="term" value="F:haptoglobin binding"/>
    <property type="evidence" value="ECO:0007669"/>
    <property type="project" value="TreeGrafter"/>
</dbReference>
<dbReference type="InterPro" id="IPR000971">
    <property type="entry name" value="Globin"/>
</dbReference>
<dbReference type="Proteomes" id="UP000314983">
    <property type="component" value="Chromosome 14"/>
</dbReference>
<dbReference type="GO" id="GO:0072562">
    <property type="term" value="C:blood microparticle"/>
    <property type="evidence" value="ECO:0007669"/>
    <property type="project" value="TreeGrafter"/>
</dbReference>
<dbReference type="GO" id="GO:0005833">
    <property type="term" value="C:hemoglobin complex"/>
    <property type="evidence" value="ECO:0007669"/>
    <property type="project" value="TreeGrafter"/>
</dbReference>
<proteinExistence type="inferred from homology"/>
<dbReference type="SUPFAM" id="SSF46458">
    <property type="entry name" value="Globin-like"/>
    <property type="match status" value="1"/>
</dbReference>
<dbReference type="AlphaFoldDB" id="A0A4W4F9N2"/>
<keyword evidence="2 7" id="KW-0813">Transport</keyword>
<evidence type="ECO:0000256" key="5">
    <source>
        <dbReference type="ARBA" id="ARBA00022723"/>
    </source>
</evidence>
<name>A0A4W4F9N2_ELEEL</name>
<evidence type="ECO:0000256" key="4">
    <source>
        <dbReference type="ARBA" id="ARBA00022621"/>
    </source>
</evidence>
<protein>
    <recommendedName>
        <fullName evidence="8">Globin domain-containing protein</fullName>
    </recommendedName>
</protein>
<evidence type="ECO:0000313" key="10">
    <source>
        <dbReference type="Proteomes" id="UP000314983"/>
    </source>
</evidence>
<dbReference type="GO" id="GO:0046872">
    <property type="term" value="F:metal ion binding"/>
    <property type="evidence" value="ECO:0007669"/>
    <property type="project" value="UniProtKB-KW"/>
</dbReference>
<dbReference type="Ensembl" id="ENSEEET00000020892.2">
    <property type="protein sequence ID" value="ENSEEEP00000020663.2"/>
    <property type="gene ID" value="ENSEEEG00000009534.2"/>
</dbReference>
<reference evidence="9" key="3">
    <citation type="submission" date="2020-05" db="EMBL/GenBank/DDBJ databases">
        <title>Electrophorus electricus (electric eel) genome, fEleEle1, primary haplotype.</title>
        <authorList>
            <person name="Myers G."/>
            <person name="Meyer A."/>
            <person name="Fedrigo O."/>
            <person name="Formenti G."/>
            <person name="Rhie A."/>
            <person name="Tracey A."/>
            <person name="Sims Y."/>
            <person name="Jarvis E.D."/>
        </authorList>
    </citation>
    <scope>NUCLEOTIDE SEQUENCE [LARGE SCALE GENOMIC DNA]</scope>
</reference>
<feature type="domain" description="Globin" evidence="8">
    <location>
        <begin position="40"/>
        <end position="81"/>
    </location>
</feature>
<dbReference type="GO" id="GO:0020037">
    <property type="term" value="F:heme binding"/>
    <property type="evidence" value="ECO:0007669"/>
    <property type="project" value="InterPro"/>
</dbReference>
<dbReference type="GO" id="GO:0043177">
    <property type="term" value="F:organic acid binding"/>
    <property type="evidence" value="ECO:0007669"/>
    <property type="project" value="TreeGrafter"/>
</dbReference>
<evidence type="ECO:0000256" key="7">
    <source>
        <dbReference type="RuleBase" id="RU000356"/>
    </source>
</evidence>
<evidence type="ECO:0000259" key="8">
    <source>
        <dbReference type="Pfam" id="PF00042"/>
    </source>
</evidence>
<dbReference type="PANTHER" id="PTHR11442:SF41">
    <property type="entry name" value="HEMOGLOBIN SUBUNIT ZETA"/>
    <property type="match status" value="1"/>
</dbReference>
<keyword evidence="3 7" id="KW-0349">Heme</keyword>
<dbReference type="GO" id="GO:0031838">
    <property type="term" value="C:haptoglobin-hemoglobin complex"/>
    <property type="evidence" value="ECO:0007669"/>
    <property type="project" value="TreeGrafter"/>
</dbReference>
<keyword evidence="10" id="KW-1185">Reference proteome</keyword>
<dbReference type="GO" id="GO:0019825">
    <property type="term" value="F:oxygen binding"/>
    <property type="evidence" value="ECO:0007669"/>
    <property type="project" value="InterPro"/>
</dbReference>
<reference evidence="10" key="2">
    <citation type="journal article" date="2017" name="Sci. Adv.">
        <title>A tail of two voltages: Proteomic comparison of the three electric organs of the electric eel.</title>
        <authorList>
            <person name="Traeger L.L."/>
            <person name="Sabat G."/>
            <person name="Barrett-Wilt G.A."/>
            <person name="Wells G.B."/>
            <person name="Sussman M.R."/>
        </authorList>
    </citation>
    <scope>NUCLEOTIDE SEQUENCE [LARGE SCALE GENOMIC DNA]</scope>
</reference>
<reference evidence="10" key="1">
    <citation type="journal article" date="2014" name="Science">
        <title>Nonhuman genetics. Genomic basis for the convergent evolution of electric organs.</title>
        <authorList>
            <person name="Gallant J.R."/>
            <person name="Traeger L.L."/>
            <person name="Volkening J.D."/>
            <person name="Moffett H."/>
            <person name="Chen P.H."/>
            <person name="Novina C.D."/>
            <person name="Phillips G.N.Jr."/>
            <person name="Anand R."/>
            <person name="Wells G.B."/>
            <person name="Pinch M."/>
            <person name="Guth R."/>
            <person name="Unguez G.A."/>
            <person name="Albert J.S."/>
            <person name="Zakon H.H."/>
            <person name="Samanta M.P."/>
            <person name="Sussman M.R."/>
        </authorList>
    </citation>
    <scope>NUCLEOTIDE SEQUENCE [LARGE SCALE GENOMIC DNA]</scope>
</reference>
<dbReference type="PANTHER" id="PTHR11442">
    <property type="entry name" value="HEMOGLOBIN FAMILY MEMBER"/>
    <property type="match status" value="1"/>
</dbReference>
<dbReference type="InterPro" id="IPR050056">
    <property type="entry name" value="Hemoglobin_oxygen_transport"/>
</dbReference>
<accession>A0A4W4F9N2</accession>
<evidence type="ECO:0000256" key="6">
    <source>
        <dbReference type="ARBA" id="ARBA00023004"/>
    </source>
</evidence>
<comment type="similarity">
    <text evidence="1 7">Belongs to the globin family.</text>
</comment>
<reference evidence="9" key="4">
    <citation type="submission" date="2025-08" db="UniProtKB">
        <authorList>
            <consortium name="Ensembl"/>
        </authorList>
    </citation>
    <scope>IDENTIFICATION</scope>
</reference>
<dbReference type="InterPro" id="IPR009050">
    <property type="entry name" value="Globin-like_sf"/>
</dbReference>
<keyword evidence="5" id="KW-0479">Metal-binding</keyword>
<keyword evidence="6" id="KW-0408">Iron</keyword>
<dbReference type="Pfam" id="PF00042">
    <property type="entry name" value="Globin"/>
    <property type="match status" value="1"/>
</dbReference>
<organism evidence="9 10">
    <name type="scientific">Electrophorus electricus</name>
    <name type="common">Electric eel</name>
    <name type="synonym">Gymnotus electricus</name>
    <dbReference type="NCBI Taxonomy" id="8005"/>
    <lineage>
        <taxon>Eukaryota</taxon>
        <taxon>Metazoa</taxon>
        <taxon>Chordata</taxon>
        <taxon>Craniata</taxon>
        <taxon>Vertebrata</taxon>
        <taxon>Euteleostomi</taxon>
        <taxon>Actinopterygii</taxon>
        <taxon>Neopterygii</taxon>
        <taxon>Teleostei</taxon>
        <taxon>Ostariophysi</taxon>
        <taxon>Gymnotiformes</taxon>
        <taxon>Gymnotoidei</taxon>
        <taxon>Gymnotidae</taxon>
        <taxon>Electrophorus</taxon>
    </lineage>
</organism>
<dbReference type="GO" id="GO:0042744">
    <property type="term" value="P:hydrogen peroxide catabolic process"/>
    <property type="evidence" value="ECO:0007669"/>
    <property type="project" value="TreeGrafter"/>
</dbReference>
<evidence type="ECO:0000256" key="3">
    <source>
        <dbReference type="ARBA" id="ARBA00022617"/>
    </source>
</evidence>
<evidence type="ECO:0000313" key="9">
    <source>
        <dbReference type="Ensembl" id="ENSEEEP00000020663.2"/>
    </source>
</evidence>
<keyword evidence="4 7" id="KW-0561">Oxygen transport</keyword>